<dbReference type="InterPro" id="IPR004154">
    <property type="entry name" value="Anticodon-bd"/>
</dbReference>
<name>A0A0M4FW63_9BACI</name>
<evidence type="ECO:0000259" key="11">
    <source>
        <dbReference type="PROSITE" id="PS50862"/>
    </source>
</evidence>
<feature type="domain" description="Aminoacyl-transfer RNA synthetases class-II family profile" evidence="11">
    <location>
        <begin position="38"/>
        <end position="465"/>
    </location>
</feature>
<evidence type="ECO:0000256" key="2">
    <source>
        <dbReference type="ARBA" id="ARBA00011738"/>
    </source>
</evidence>
<dbReference type="Pfam" id="PF00587">
    <property type="entry name" value="tRNA-synt_2b"/>
    <property type="match status" value="1"/>
</dbReference>
<keyword evidence="7 10" id="KW-0648">Protein biosynthesis</keyword>
<reference evidence="13" key="1">
    <citation type="submission" date="2015-08" db="EMBL/GenBank/DDBJ databases">
        <title>Genome sequencing project for genomic taxonomy and phylogenomics of Bacillus-like bacteria.</title>
        <authorList>
            <person name="Liu B."/>
            <person name="Wang J."/>
            <person name="Zhu Y."/>
            <person name="Liu G."/>
            <person name="Chen Q."/>
            <person name="Chen Z."/>
            <person name="Lan J."/>
            <person name="Che J."/>
            <person name="Ge C."/>
            <person name="Shi H."/>
            <person name="Pan Z."/>
            <person name="Liu X."/>
        </authorList>
    </citation>
    <scope>NUCLEOTIDE SEQUENCE [LARGE SCALE GENOMIC DNA]</scope>
    <source>
        <strain evidence="13">FJAT-4402</strain>
    </source>
</reference>
<organism evidence="12 13">
    <name type="scientific">Bacillus gobiensis</name>
    <dbReference type="NCBI Taxonomy" id="1441095"/>
    <lineage>
        <taxon>Bacteria</taxon>
        <taxon>Bacillati</taxon>
        <taxon>Bacillota</taxon>
        <taxon>Bacilli</taxon>
        <taxon>Bacillales</taxon>
        <taxon>Bacillaceae</taxon>
        <taxon>Bacillus</taxon>
    </lineage>
</organism>
<dbReference type="Gene3D" id="3.40.50.800">
    <property type="entry name" value="Anticodon-binding domain"/>
    <property type="match status" value="1"/>
</dbReference>
<evidence type="ECO:0000256" key="10">
    <source>
        <dbReference type="HAMAP-Rule" id="MF_01569"/>
    </source>
</evidence>
<dbReference type="GO" id="GO:0005524">
    <property type="term" value="F:ATP binding"/>
    <property type="evidence" value="ECO:0007669"/>
    <property type="project" value="UniProtKB-UniRule"/>
</dbReference>
<dbReference type="FunFam" id="3.30.930.10:FF:000043">
    <property type="entry name" value="Proline--tRNA ligase"/>
    <property type="match status" value="1"/>
</dbReference>
<dbReference type="InterPro" id="IPR050062">
    <property type="entry name" value="Pro-tRNA_synthetase"/>
</dbReference>
<dbReference type="InterPro" id="IPR006195">
    <property type="entry name" value="aa-tRNA-synth_II"/>
</dbReference>
<comment type="similarity">
    <text evidence="10">Belongs to the class-II aminoacyl-tRNA synthetase family. ProS type 1 subfamily.</text>
</comment>
<dbReference type="GO" id="GO:0006433">
    <property type="term" value="P:prolyl-tRNA aminoacylation"/>
    <property type="evidence" value="ECO:0007669"/>
    <property type="project" value="UniProtKB-UniRule"/>
</dbReference>
<comment type="subunit">
    <text evidence="2 10">Homodimer.</text>
</comment>
<evidence type="ECO:0000313" key="12">
    <source>
        <dbReference type="EMBL" id="ALC81088.1"/>
    </source>
</evidence>
<dbReference type="CDD" id="cd04334">
    <property type="entry name" value="ProRS-INS"/>
    <property type="match status" value="1"/>
</dbReference>
<accession>A0A0M4FW63</accession>
<dbReference type="Proteomes" id="UP000067625">
    <property type="component" value="Chromosome"/>
</dbReference>
<dbReference type="Pfam" id="PF04073">
    <property type="entry name" value="tRNA_edit"/>
    <property type="match status" value="1"/>
</dbReference>
<dbReference type="InterPro" id="IPR044140">
    <property type="entry name" value="ProRS_anticodon_short"/>
</dbReference>
<gene>
    <name evidence="10" type="primary">proS</name>
    <name evidence="12" type="ORF">AM592_05380</name>
</gene>
<dbReference type="PATRIC" id="fig|1441095.3.peg.1171"/>
<keyword evidence="3 10" id="KW-0963">Cytoplasm</keyword>
<keyword evidence="8 10" id="KW-0030">Aminoacyl-tRNA synthetase</keyword>
<dbReference type="InterPro" id="IPR002314">
    <property type="entry name" value="aa-tRNA-synt_IIb"/>
</dbReference>
<dbReference type="InterPro" id="IPR036754">
    <property type="entry name" value="YbaK/aa-tRNA-synt-asso_dom_sf"/>
</dbReference>
<dbReference type="InterPro" id="IPR036621">
    <property type="entry name" value="Anticodon-bd_dom_sf"/>
</dbReference>
<dbReference type="InterPro" id="IPR045864">
    <property type="entry name" value="aa-tRNA-synth_II/BPL/LPL"/>
</dbReference>
<comment type="domain">
    <text evidence="10">Consists of three domains: the N-terminal catalytic domain, the editing domain and the C-terminal anticodon-binding domain.</text>
</comment>
<dbReference type="AlphaFoldDB" id="A0A0M4FW63"/>
<keyword evidence="4 10" id="KW-0436">Ligase</keyword>
<dbReference type="GO" id="GO:0016740">
    <property type="term" value="F:transferase activity"/>
    <property type="evidence" value="ECO:0007669"/>
    <property type="project" value="UniProtKB-ARBA"/>
</dbReference>
<keyword evidence="5 10" id="KW-0547">Nucleotide-binding</keyword>
<dbReference type="EMBL" id="CP012600">
    <property type="protein sequence ID" value="ALC81088.1"/>
    <property type="molecule type" value="Genomic_DNA"/>
</dbReference>
<evidence type="ECO:0000256" key="9">
    <source>
        <dbReference type="ARBA" id="ARBA00047671"/>
    </source>
</evidence>
<dbReference type="OrthoDB" id="9809052at2"/>
<dbReference type="HAMAP" id="MF_01569">
    <property type="entry name" value="Pro_tRNA_synth_type1"/>
    <property type="match status" value="1"/>
</dbReference>
<dbReference type="EC" id="6.1.1.15" evidence="10"/>
<keyword evidence="13" id="KW-1185">Reference proteome</keyword>
<dbReference type="PANTHER" id="PTHR42753">
    <property type="entry name" value="MITOCHONDRIAL RIBOSOME PROTEIN L39/PROLYL-TRNA LIGASE FAMILY MEMBER"/>
    <property type="match status" value="1"/>
</dbReference>
<reference evidence="12 13" key="2">
    <citation type="journal article" date="2016" name="Int. J. Syst. Evol. Microbiol.">
        <title>Bacillus gobiensis sp. nov., isolated from a soil sample.</title>
        <authorList>
            <person name="Liu B."/>
            <person name="Liu G.H."/>
            <person name="Cetin S."/>
            <person name="Schumann P."/>
            <person name="Pan Z.Z."/>
            <person name="Chen Q.Q."/>
        </authorList>
    </citation>
    <scope>NUCLEOTIDE SEQUENCE [LARGE SCALE GENOMIC DNA]</scope>
    <source>
        <strain evidence="12 13">FJAT-4402</strain>
    </source>
</reference>
<evidence type="ECO:0000313" key="13">
    <source>
        <dbReference type="Proteomes" id="UP000067625"/>
    </source>
</evidence>
<proteinExistence type="inferred from homology"/>
<dbReference type="Gene3D" id="3.30.930.10">
    <property type="entry name" value="Bira Bifunctional Protein, Domain 2"/>
    <property type="match status" value="2"/>
</dbReference>
<dbReference type="InterPro" id="IPR007214">
    <property type="entry name" value="YbaK/aa-tRNA-synth-assoc-dom"/>
</dbReference>
<dbReference type="GO" id="GO:0002161">
    <property type="term" value="F:aminoacyl-tRNA deacylase activity"/>
    <property type="evidence" value="ECO:0007669"/>
    <property type="project" value="InterPro"/>
</dbReference>
<evidence type="ECO:0000256" key="5">
    <source>
        <dbReference type="ARBA" id="ARBA00022741"/>
    </source>
</evidence>
<dbReference type="GO" id="GO:0004827">
    <property type="term" value="F:proline-tRNA ligase activity"/>
    <property type="evidence" value="ECO:0007669"/>
    <property type="project" value="UniProtKB-UniRule"/>
</dbReference>
<dbReference type="FunFam" id="3.40.50.800:FF:000011">
    <property type="entry name" value="Proline--tRNA ligase"/>
    <property type="match status" value="1"/>
</dbReference>
<comment type="function">
    <text evidence="10">Catalyzes the attachment of proline to tRNA(Pro) in a two-step reaction: proline is first activated by ATP to form Pro-AMP and then transferred to the acceptor end of tRNA(Pro). As ProRS can inadvertently accommodate and process non-cognate amino acids such as alanine and cysteine, to avoid such errors it has two additional distinct editing activities against alanine. One activity is designated as 'pretransfer' editing and involves the tRNA(Pro)-independent hydrolysis of activated Ala-AMP. The other activity is designated 'posttransfer' editing and involves deacylation of mischarged Ala-tRNA(Pro). The misacylated Cys-tRNA(Pro) is not edited by ProRS.</text>
</comment>
<dbReference type="PANTHER" id="PTHR42753:SF2">
    <property type="entry name" value="PROLINE--TRNA LIGASE"/>
    <property type="match status" value="1"/>
</dbReference>
<dbReference type="SUPFAM" id="SSF55826">
    <property type="entry name" value="YbaK/ProRS associated domain"/>
    <property type="match status" value="1"/>
</dbReference>
<dbReference type="PRINTS" id="PR01046">
    <property type="entry name" value="TRNASYNTHPRO"/>
</dbReference>
<dbReference type="InterPro" id="IPR002316">
    <property type="entry name" value="Pro-tRNA-ligase_IIa"/>
</dbReference>
<keyword evidence="6 10" id="KW-0067">ATP-binding</keyword>
<dbReference type="CDD" id="cd00779">
    <property type="entry name" value="ProRS_core_prok"/>
    <property type="match status" value="1"/>
</dbReference>
<dbReference type="PROSITE" id="PS50862">
    <property type="entry name" value="AA_TRNA_LIGASE_II"/>
    <property type="match status" value="1"/>
</dbReference>
<dbReference type="SUPFAM" id="SSF52954">
    <property type="entry name" value="Class II aaRS ABD-related"/>
    <property type="match status" value="1"/>
</dbReference>
<dbReference type="SUPFAM" id="SSF55681">
    <property type="entry name" value="Class II aaRS and biotin synthetases"/>
    <property type="match status" value="1"/>
</dbReference>
<dbReference type="RefSeq" id="WP_053602839.1">
    <property type="nucleotide sequence ID" value="NZ_CP012600.1"/>
</dbReference>
<evidence type="ECO:0000256" key="6">
    <source>
        <dbReference type="ARBA" id="ARBA00022840"/>
    </source>
</evidence>
<dbReference type="InterPro" id="IPR033730">
    <property type="entry name" value="ProRS_core_prok"/>
</dbReference>
<dbReference type="GO" id="GO:0140096">
    <property type="term" value="F:catalytic activity, acting on a protein"/>
    <property type="evidence" value="ECO:0007669"/>
    <property type="project" value="UniProtKB-ARBA"/>
</dbReference>
<evidence type="ECO:0000256" key="1">
    <source>
        <dbReference type="ARBA" id="ARBA00004496"/>
    </source>
</evidence>
<dbReference type="Pfam" id="PF03129">
    <property type="entry name" value="HGTP_anticodon"/>
    <property type="match status" value="1"/>
</dbReference>
<comment type="catalytic activity">
    <reaction evidence="9 10">
        <text>tRNA(Pro) + L-proline + ATP = L-prolyl-tRNA(Pro) + AMP + diphosphate</text>
        <dbReference type="Rhea" id="RHEA:14305"/>
        <dbReference type="Rhea" id="RHEA-COMP:9700"/>
        <dbReference type="Rhea" id="RHEA-COMP:9702"/>
        <dbReference type="ChEBI" id="CHEBI:30616"/>
        <dbReference type="ChEBI" id="CHEBI:33019"/>
        <dbReference type="ChEBI" id="CHEBI:60039"/>
        <dbReference type="ChEBI" id="CHEBI:78442"/>
        <dbReference type="ChEBI" id="CHEBI:78532"/>
        <dbReference type="ChEBI" id="CHEBI:456215"/>
        <dbReference type="EC" id="6.1.1.15"/>
    </reaction>
</comment>
<dbReference type="FunFam" id="3.30.930.10:FF:000062">
    <property type="entry name" value="Proline--tRNA ligase"/>
    <property type="match status" value="1"/>
</dbReference>
<dbReference type="GO" id="GO:0005829">
    <property type="term" value="C:cytosol"/>
    <property type="evidence" value="ECO:0007669"/>
    <property type="project" value="TreeGrafter"/>
</dbReference>
<protein>
    <recommendedName>
        <fullName evidence="10">Proline--tRNA ligase</fullName>
        <ecNumber evidence="10">6.1.1.15</ecNumber>
    </recommendedName>
    <alternativeName>
        <fullName evidence="10">Prolyl-tRNA synthetase</fullName>
        <shortName evidence="10">ProRS</shortName>
    </alternativeName>
</protein>
<evidence type="ECO:0000256" key="3">
    <source>
        <dbReference type="ARBA" id="ARBA00022490"/>
    </source>
</evidence>
<dbReference type="InterPro" id="IPR023717">
    <property type="entry name" value="Pro-tRNA-Synthase_IIa_type1"/>
</dbReference>
<dbReference type="NCBIfam" id="TIGR00409">
    <property type="entry name" value="proS_fam_II"/>
    <property type="match status" value="1"/>
</dbReference>
<dbReference type="CDD" id="cd00861">
    <property type="entry name" value="ProRS_anticodon_short"/>
    <property type="match status" value="1"/>
</dbReference>
<evidence type="ECO:0000256" key="7">
    <source>
        <dbReference type="ARBA" id="ARBA00022917"/>
    </source>
</evidence>
<sequence length="571" mass="64221">MRQSKTLIPTLREVPADAEAKSHQLLLKAGFIRQNTSGVYSYMPLAYRVIQNIQTIVREELERIDAVEILMPALQQAETWQESGRWYTYGSELMRLKDRNGREFALGPTHEEVITSLIRDEIKSYKRLPLTVFQIQTKFRDEKRPRFGLLRGREFIMKDAYSFHSDQDSLDVTYKDMYNAYTKIFTRCELNFRAVIADSGAMGGKDTHEFMALAEVGEDTIAFSDSSSYAANIEMAEVREEEVSLTEEPLSLEKISTPAVKTIEEAADFFKVDVSKCIKSILFKADDRYILVLVRGDHEINDIKVKNLADAQVVEMASPEKVRELTGADPGSIGPVQLDDSIEIIADLALKNVANGVTGANETGYHYQNVNLERDASISKYADLRSIREGDPSPDGKGTIQFAQGIEIGQVFKLGTRYSESMNSTYLDENGRAKPMIMGCYGVGISRTLSAIAEQHHDEKGLVWPVSVAPYALHLVVVNVKNEPQVKLAEELYEAFLTRKMDVLFDDRAERAGVKFADSDLIGLPLRVTVGKRAEEGIVELKIRKTGESFDVHISELPDHVNHHLIELKKI</sequence>
<dbReference type="InterPro" id="IPR004500">
    <property type="entry name" value="Pro-tRNA-synth_IIa_bac-type"/>
</dbReference>
<evidence type="ECO:0000256" key="4">
    <source>
        <dbReference type="ARBA" id="ARBA00022598"/>
    </source>
</evidence>
<evidence type="ECO:0000256" key="8">
    <source>
        <dbReference type="ARBA" id="ARBA00023146"/>
    </source>
</evidence>
<dbReference type="PIRSF" id="PIRSF001535">
    <property type="entry name" value="ProRS_1"/>
    <property type="match status" value="1"/>
</dbReference>
<comment type="subcellular location">
    <subcellularLocation>
        <location evidence="1 10">Cytoplasm</location>
    </subcellularLocation>
</comment>
<dbReference type="Gene3D" id="3.90.960.10">
    <property type="entry name" value="YbaK/aminoacyl-tRNA synthetase-associated domain"/>
    <property type="match status" value="1"/>
</dbReference>
<dbReference type="NCBIfam" id="NF006625">
    <property type="entry name" value="PRK09194.1"/>
    <property type="match status" value="1"/>
</dbReference>
<dbReference type="STRING" id="1441095.AM592_05380"/>